<organism evidence="5">
    <name type="scientific">hydrocarbon metagenome</name>
    <dbReference type="NCBI Taxonomy" id="938273"/>
    <lineage>
        <taxon>unclassified sequences</taxon>
        <taxon>metagenomes</taxon>
        <taxon>ecological metagenomes</taxon>
    </lineage>
</organism>
<feature type="domain" description="AMP-dependent synthetase/ligase" evidence="3">
    <location>
        <begin position="12"/>
        <end position="64"/>
    </location>
</feature>
<dbReference type="SUPFAM" id="SSF56801">
    <property type="entry name" value="Acetyl-CoA synthetase-like"/>
    <property type="match status" value="1"/>
</dbReference>
<protein>
    <submittedName>
        <fullName evidence="5">Long-chain-fatty-acid--coa ligase</fullName>
        <ecNumber evidence="5">6.2.1.3</ecNumber>
    </submittedName>
</protein>
<evidence type="ECO:0000256" key="1">
    <source>
        <dbReference type="ARBA" id="ARBA00006432"/>
    </source>
</evidence>
<reference evidence="5" key="1">
    <citation type="journal article" date="2015" name="Proc. Natl. Acad. Sci. U.S.A.">
        <title>Networks of energetic and metabolic interactions define dynamics in microbial communities.</title>
        <authorList>
            <person name="Embree M."/>
            <person name="Liu J.K."/>
            <person name="Al-Bassam M.M."/>
            <person name="Zengler K."/>
        </authorList>
    </citation>
    <scope>NUCLEOTIDE SEQUENCE</scope>
</reference>
<dbReference type="Gene3D" id="3.40.50.12780">
    <property type="entry name" value="N-terminal domain of ligase-like"/>
    <property type="match status" value="1"/>
</dbReference>
<dbReference type="EMBL" id="LNQE01001632">
    <property type="protein sequence ID" value="KUG14673.1"/>
    <property type="molecule type" value="Genomic_DNA"/>
</dbReference>
<name>A0A0W8F1G3_9ZZZZ</name>
<evidence type="ECO:0000256" key="2">
    <source>
        <dbReference type="ARBA" id="ARBA00022598"/>
    </source>
</evidence>
<dbReference type="GO" id="GO:0004467">
    <property type="term" value="F:long-chain fatty acid-CoA ligase activity"/>
    <property type="evidence" value="ECO:0007669"/>
    <property type="project" value="UniProtKB-EC"/>
</dbReference>
<comment type="caution">
    <text evidence="5">The sequence shown here is derived from an EMBL/GenBank/DDBJ whole genome shotgun (WGS) entry which is preliminary data.</text>
</comment>
<feature type="domain" description="AMP-binding enzyme C-terminal" evidence="4">
    <location>
        <begin position="115"/>
        <end position="185"/>
    </location>
</feature>
<evidence type="ECO:0000313" key="5">
    <source>
        <dbReference type="EMBL" id="KUG14673.1"/>
    </source>
</evidence>
<dbReference type="AlphaFoldDB" id="A0A0W8F1G3"/>
<dbReference type="InterPro" id="IPR042099">
    <property type="entry name" value="ANL_N_sf"/>
</dbReference>
<dbReference type="GO" id="GO:0031956">
    <property type="term" value="F:medium-chain fatty acid-CoA ligase activity"/>
    <property type="evidence" value="ECO:0007669"/>
    <property type="project" value="TreeGrafter"/>
</dbReference>
<dbReference type="Gene3D" id="3.30.300.30">
    <property type="match status" value="1"/>
</dbReference>
<dbReference type="PANTHER" id="PTHR43201:SF5">
    <property type="entry name" value="MEDIUM-CHAIN ACYL-COA LIGASE ACSF2, MITOCHONDRIAL"/>
    <property type="match status" value="1"/>
</dbReference>
<dbReference type="PANTHER" id="PTHR43201">
    <property type="entry name" value="ACYL-COA SYNTHETASE"/>
    <property type="match status" value="1"/>
</dbReference>
<evidence type="ECO:0000259" key="3">
    <source>
        <dbReference type="Pfam" id="PF00501"/>
    </source>
</evidence>
<keyword evidence="2 5" id="KW-0436">Ligase</keyword>
<dbReference type="InterPro" id="IPR000873">
    <property type="entry name" value="AMP-dep_synth/lig_dom"/>
</dbReference>
<proteinExistence type="inferred from homology"/>
<comment type="similarity">
    <text evidence="1">Belongs to the ATP-dependent AMP-binding enzyme family.</text>
</comment>
<dbReference type="EC" id="6.2.1.3" evidence="5"/>
<dbReference type="Pfam" id="PF00501">
    <property type="entry name" value="AMP-binding"/>
    <property type="match status" value="1"/>
</dbReference>
<gene>
    <name evidence="5" type="ORF">ASZ90_015678</name>
</gene>
<accession>A0A0W8F1G3</accession>
<dbReference type="InterPro" id="IPR025110">
    <property type="entry name" value="AMP-bd_C"/>
</dbReference>
<sequence>MVIGTGTITIPGRPDLTRGFRSVGVPAGYTEVKILYPGDPGRTLSPGDDGEIALRGPSVAKGYWNMPGATAESFLPDGWFLSGDIGHLDDRGVLIVTDRKKDMIVMSGWKIYPTEVENTILGHPAVEDAAVFGCPDERRGEIPVAAVVIREHARSDPRELIAFCRDRMAGYKVPRRIVVVDALPRVQGWKLVRRALQEAYCPDEGGEGLL</sequence>
<dbReference type="Pfam" id="PF13193">
    <property type="entry name" value="AMP-binding_C"/>
    <property type="match status" value="1"/>
</dbReference>
<dbReference type="InterPro" id="IPR045851">
    <property type="entry name" value="AMP-bd_C_sf"/>
</dbReference>
<evidence type="ECO:0000259" key="4">
    <source>
        <dbReference type="Pfam" id="PF13193"/>
    </source>
</evidence>